<keyword evidence="3" id="KW-0813">Transport</keyword>
<dbReference type="InterPro" id="IPR000060">
    <property type="entry name" value="BCCT_transptr"/>
</dbReference>
<gene>
    <name evidence="10" type="ORF">SAMN05444126_1386</name>
</gene>
<keyword evidence="5 9" id="KW-0812">Transmembrane</keyword>
<feature type="transmembrane region" description="Helical" evidence="9">
    <location>
        <begin position="195"/>
        <end position="214"/>
    </location>
</feature>
<keyword evidence="11" id="KW-1185">Reference proteome</keyword>
<evidence type="ECO:0000256" key="2">
    <source>
        <dbReference type="ARBA" id="ARBA00005658"/>
    </source>
</evidence>
<accession>A0A1H9WKX1</accession>
<protein>
    <submittedName>
        <fullName evidence="10">Glycine betaine transporter</fullName>
    </submittedName>
</protein>
<evidence type="ECO:0000256" key="4">
    <source>
        <dbReference type="ARBA" id="ARBA00022475"/>
    </source>
</evidence>
<feature type="region of interest" description="Disordered" evidence="8">
    <location>
        <begin position="554"/>
        <end position="577"/>
    </location>
</feature>
<evidence type="ECO:0000256" key="1">
    <source>
        <dbReference type="ARBA" id="ARBA00004651"/>
    </source>
</evidence>
<keyword evidence="4" id="KW-1003">Cell membrane</keyword>
<dbReference type="Pfam" id="PF02028">
    <property type="entry name" value="BCCT"/>
    <property type="match status" value="1"/>
</dbReference>
<evidence type="ECO:0000256" key="5">
    <source>
        <dbReference type="ARBA" id="ARBA00022692"/>
    </source>
</evidence>
<feature type="transmembrane region" description="Helical" evidence="9">
    <location>
        <begin position="324"/>
        <end position="342"/>
    </location>
</feature>
<feature type="transmembrane region" description="Helical" evidence="9">
    <location>
        <begin position="57"/>
        <end position="75"/>
    </location>
</feature>
<evidence type="ECO:0000313" key="10">
    <source>
        <dbReference type="EMBL" id="SES34484.1"/>
    </source>
</evidence>
<dbReference type="PANTHER" id="PTHR30047:SF7">
    <property type="entry name" value="HIGH-AFFINITY CHOLINE TRANSPORT PROTEIN"/>
    <property type="match status" value="1"/>
</dbReference>
<dbReference type="RefSeq" id="WP_093074963.1">
    <property type="nucleotide sequence ID" value="NZ_FOGV01000038.1"/>
</dbReference>
<dbReference type="GO" id="GO:0005886">
    <property type="term" value="C:plasma membrane"/>
    <property type="evidence" value="ECO:0007669"/>
    <property type="project" value="UniProtKB-SubCell"/>
</dbReference>
<dbReference type="STRING" id="1464123.SAMN05444126_1386"/>
<evidence type="ECO:0000313" key="11">
    <source>
        <dbReference type="Proteomes" id="UP000199318"/>
    </source>
</evidence>
<feature type="transmembrane region" description="Helical" evidence="9">
    <location>
        <begin position="354"/>
        <end position="378"/>
    </location>
</feature>
<dbReference type="PROSITE" id="PS01303">
    <property type="entry name" value="BCCT"/>
    <property type="match status" value="1"/>
</dbReference>
<feature type="transmembrane region" description="Helical" evidence="9">
    <location>
        <begin position="411"/>
        <end position="435"/>
    </location>
</feature>
<feature type="transmembrane region" description="Helical" evidence="9">
    <location>
        <begin position="96"/>
        <end position="115"/>
    </location>
</feature>
<evidence type="ECO:0000256" key="6">
    <source>
        <dbReference type="ARBA" id="ARBA00022989"/>
    </source>
</evidence>
<feature type="transmembrane region" description="Helical" evidence="9">
    <location>
        <begin position="149"/>
        <end position="167"/>
    </location>
</feature>
<feature type="transmembrane region" description="Helical" evidence="9">
    <location>
        <begin position="20"/>
        <end position="37"/>
    </location>
</feature>
<feature type="transmembrane region" description="Helical" evidence="9">
    <location>
        <begin position="456"/>
        <end position="474"/>
    </location>
</feature>
<evidence type="ECO:0000256" key="8">
    <source>
        <dbReference type="SAM" id="MobiDB-lite"/>
    </source>
</evidence>
<evidence type="ECO:0000256" key="9">
    <source>
        <dbReference type="SAM" id="Phobius"/>
    </source>
</evidence>
<comment type="caution">
    <text evidence="10">The sequence shown here is derived from an EMBL/GenBank/DDBJ whole genome shotgun (WGS) entry which is preliminary data.</text>
</comment>
<evidence type="ECO:0000256" key="7">
    <source>
        <dbReference type="ARBA" id="ARBA00023136"/>
    </source>
</evidence>
<dbReference type="OrthoDB" id="9775735at2"/>
<dbReference type="InterPro" id="IPR018093">
    <property type="entry name" value="BCCT_CS"/>
</dbReference>
<keyword evidence="6 9" id="KW-1133">Transmembrane helix</keyword>
<proteinExistence type="inferred from homology"/>
<feature type="transmembrane region" description="Helical" evidence="9">
    <location>
        <begin position="234"/>
        <end position="255"/>
    </location>
</feature>
<comment type="subcellular location">
    <subcellularLocation>
        <location evidence="1">Cell membrane</location>
        <topology evidence="1">Multi-pass membrane protein</topology>
    </subcellularLocation>
</comment>
<dbReference type="NCBIfam" id="TIGR00842">
    <property type="entry name" value="bcct"/>
    <property type="match status" value="1"/>
</dbReference>
<dbReference type="EMBL" id="FOGV01000038">
    <property type="protein sequence ID" value="SES34484.1"/>
    <property type="molecule type" value="Genomic_DNA"/>
</dbReference>
<feature type="transmembrane region" description="Helical" evidence="9">
    <location>
        <begin position="480"/>
        <end position="500"/>
    </location>
</feature>
<organism evidence="10 11">
    <name type="scientific">Salisediminibacterium halotolerans</name>
    <dbReference type="NCBI Taxonomy" id="517425"/>
    <lineage>
        <taxon>Bacteria</taxon>
        <taxon>Bacillati</taxon>
        <taxon>Bacillota</taxon>
        <taxon>Bacilli</taxon>
        <taxon>Bacillales</taxon>
        <taxon>Bacillaceae</taxon>
        <taxon>Salisediminibacterium</taxon>
    </lineage>
</organism>
<dbReference type="Proteomes" id="UP000199318">
    <property type="component" value="Unassembled WGS sequence"/>
</dbReference>
<dbReference type="GO" id="GO:0022857">
    <property type="term" value="F:transmembrane transporter activity"/>
    <property type="evidence" value="ECO:0007669"/>
    <property type="project" value="InterPro"/>
</dbReference>
<reference evidence="11" key="1">
    <citation type="submission" date="2016-10" db="EMBL/GenBank/DDBJ databases">
        <authorList>
            <person name="de Groot N.N."/>
        </authorList>
    </citation>
    <scope>NUCLEOTIDE SEQUENCE [LARGE SCALE GENOMIC DNA]</scope>
    <source>
        <strain evidence="11">10nlg</strain>
    </source>
</reference>
<dbReference type="PANTHER" id="PTHR30047">
    <property type="entry name" value="HIGH-AFFINITY CHOLINE TRANSPORT PROTEIN-RELATED"/>
    <property type="match status" value="1"/>
</dbReference>
<dbReference type="AlphaFoldDB" id="A0A1H9WKX1"/>
<feature type="transmembrane region" description="Helical" evidence="9">
    <location>
        <begin position="267"/>
        <end position="287"/>
    </location>
</feature>
<keyword evidence="7 9" id="KW-0472">Membrane</keyword>
<sequence length="577" mass="63780">MRERRRGLQTFSQAMKTPVFIISLVIAVSFVIMGVFLPNFEPYIEAIFAWVTEYLGWSLILGAGVFVLVTIYLIFSPLGEIKLGEDGESPAYSTTSWFAMLFSAGMGIGLLFWGVSEPINHYDWPKFAEPQSSAAIHEALQFSLFHWGFHPWAIYAIVAASLAYFTYRKGLPMLLSSTLEPILGRDGIDGKMGSTVNIIGVISTLFGISTSLGFGVMQIGGGFEALFGIPNSTGLWLTIIFVVTLMAIISTTTGIDRGIKWLSQANLGVAGSLMIFVLILGPTLFILDALTHSTGQYLQNFFSMSFGIDAAGEGQEGWYDAWTIFYWAWWISWAPFVGSFIARVSRGRTIRSFAIGVMLAPTAASIVWFSIFGGAALFNEHYTDTSIIDAVMQDEAAGFFALLESFPLTNLLVVIAMLSLTVFFVTSSDSGTYVLGMLTSKGNMFPPMKLRITWGVLEGAFAAVLLMAGGLSALQTSAVLGGFPFMIIMFFMIYSLIYALNKELREGSLPYERSRIYAALADLQKEDRFSEEIIEEEDLEDAYNIYENEATEVIDEVHLDDEEEKEAEEDTENEKDK</sequence>
<comment type="similarity">
    <text evidence="2">Belongs to the BCCT transporter (TC 2.A.15) family.</text>
</comment>
<name>A0A1H9WKX1_9BACI</name>
<evidence type="ECO:0000256" key="3">
    <source>
        <dbReference type="ARBA" id="ARBA00022448"/>
    </source>
</evidence>